<gene>
    <name evidence="4" type="ORF">SAMN04490185_5695</name>
</gene>
<dbReference type="InterPro" id="IPR023368">
    <property type="entry name" value="UPF0066_cons_site"/>
</dbReference>
<dbReference type="PANTHER" id="PTHR12818:SF0">
    <property type="entry name" value="TRNA (ADENINE(37)-N6)-METHYLTRANSFERASE"/>
    <property type="match status" value="1"/>
</dbReference>
<dbReference type="PROSITE" id="PS01318">
    <property type="entry name" value="TSAA_1"/>
    <property type="match status" value="1"/>
</dbReference>
<dbReference type="Gene3D" id="2.40.30.70">
    <property type="entry name" value="YaeB-like"/>
    <property type="match status" value="1"/>
</dbReference>
<dbReference type="Gene3D" id="3.30.2310.10">
    <property type="entry name" value="YaeB-like"/>
    <property type="match status" value="1"/>
</dbReference>
<dbReference type="GO" id="GO:0032259">
    <property type="term" value="P:methylation"/>
    <property type="evidence" value="ECO:0007669"/>
    <property type="project" value="UniProtKB-KW"/>
</dbReference>
<protein>
    <submittedName>
        <fullName evidence="4">tRNA-Thr(GGU) m(6)t(6)A37 methyltransferase TsaA</fullName>
    </submittedName>
</protein>
<dbReference type="PANTHER" id="PTHR12818">
    <property type="entry name" value="TRNA (ADENINE(37)-N6)-METHYLTRANSFERASE"/>
    <property type="match status" value="1"/>
</dbReference>
<sequence length="276" mass="30902">MQPGTLRVPSKANAERLLRQFPRSVGTIIVWVIMPTLTPPRPQTMTYSVSPIGFVRSCFKEKFAIPRQPQLAPAARGVLELVAPFDQGDAVQGLEQVSHVWLLFLFHQALEEKPRLKVRPPRLGGNKSMGVFATRATHRPNGIGQSVVKLDKVEANRLWISGIDLLDGTPILDIKPYVPYADIIDTASNRIASAAPQLIPVQWTDSALQQAHGHAQRLEEPLVELIEQCLAQDPRPAYQIPTPEREYGAQFWDVDVRWHYPTPDLIRVLEVIPANV</sequence>
<dbReference type="SUPFAM" id="SSF118196">
    <property type="entry name" value="YaeB-like"/>
    <property type="match status" value="1"/>
</dbReference>
<dbReference type="InterPro" id="IPR023370">
    <property type="entry name" value="TrmO-like_N"/>
</dbReference>
<dbReference type="CDD" id="cd09281">
    <property type="entry name" value="UPF0066"/>
    <property type="match status" value="1"/>
</dbReference>
<evidence type="ECO:0000313" key="4">
    <source>
        <dbReference type="EMBL" id="SEE41406.1"/>
    </source>
</evidence>
<dbReference type="InterPro" id="IPR041369">
    <property type="entry name" value="TrmO_C"/>
</dbReference>
<evidence type="ECO:0000256" key="2">
    <source>
        <dbReference type="ARBA" id="ARBA00033753"/>
    </source>
</evidence>
<dbReference type="InterPro" id="IPR036414">
    <property type="entry name" value="YaeB_N_sf"/>
</dbReference>
<dbReference type="Proteomes" id="UP000183114">
    <property type="component" value="Unassembled WGS sequence"/>
</dbReference>
<evidence type="ECO:0000256" key="1">
    <source>
        <dbReference type="ARBA" id="ARBA00022691"/>
    </source>
</evidence>
<dbReference type="AlphaFoldDB" id="A0A1H5IMC9"/>
<accession>A0A1H5IMC9</accession>
<keyword evidence="4" id="KW-0489">Methyltransferase</keyword>
<dbReference type="Pfam" id="PF18389">
    <property type="entry name" value="TrmO_C"/>
    <property type="match status" value="1"/>
</dbReference>
<dbReference type="PROSITE" id="PS51668">
    <property type="entry name" value="TSAA_2"/>
    <property type="match status" value="1"/>
</dbReference>
<dbReference type="InterPro" id="IPR036413">
    <property type="entry name" value="YaeB-like_sf"/>
</dbReference>
<evidence type="ECO:0000259" key="3">
    <source>
        <dbReference type="PROSITE" id="PS51668"/>
    </source>
</evidence>
<dbReference type="EMBL" id="FNTF01000002">
    <property type="protein sequence ID" value="SEE41406.1"/>
    <property type="molecule type" value="Genomic_DNA"/>
</dbReference>
<evidence type="ECO:0000313" key="5">
    <source>
        <dbReference type="Proteomes" id="UP000183114"/>
    </source>
</evidence>
<dbReference type="GO" id="GO:0089715">
    <property type="term" value="F:tRNA (L-threonylcarbamoyladenosine(37)-C2) methyltransferase activity"/>
    <property type="evidence" value="ECO:0007669"/>
    <property type="project" value="TreeGrafter"/>
</dbReference>
<name>A0A1H5IMC9_9PSED</name>
<feature type="domain" description="TsaA-like" evidence="3">
    <location>
        <begin position="49"/>
        <end position="186"/>
    </location>
</feature>
<dbReference type="NCBIfam" id="TIGR00104">
    <property type="entry name" value="tRNA_TsaA"/>
    <property type="match status" value="1"/>
</dbReference>
<reference evidence="4 5" key="1">
    <citation type="submission" date="2016-10" db="EMBL/GenBank/DDBJ databases">
        <authorList>
            <person name="de Groot N.N."/>
        </authorList>
    </citation>
    <scope>NUCLEOTIDE SEQUENCE [LARGE SCALE GENOMIC DNA]</scope>
    <source>
        <strain evidence="4 5">BS3655</strain>
    </source>
</reference>
<keyword evidence="4" id="KW-0808">Transferase</keyword>
<comment type="similarity">
    <text evidence="2">Belongs to the tRNA methyltransferase O family.</text>
</comment>
<proteinExistence type="inferred from homology"/>
<dbReference type="Pfam" id="PF01980">
    <property type="entry name" value="TrmO_N"/>
    <property type="match status" value="1"/>
</dbReference>
<dbReference type="InterPro" id="IPR040372">
    <property type="entry name" value="YaeB-like"/>
</dbReference>
<keyword evidence="1" id="KW-0949">S-adenosyl-L-methionine</keyword>
<organism evidence="4 5">
    <name type="scientific">Pseudomonas frederiksbergensis</name>
    <dbReference type="NCBI Taxonomy" id="104087"/>
    <lineage>
        <taxon>Bacteria</taxon>
        <taxon>Pseudomonadati</taxon>
        <taxon>Pseudomonadota</taxon>
        <taxon>Gammaproteobacteria</taxon>
        <taxon>Pseudomonadales</taxon>
        <taxon>Pseudomonadaceae</taxon>
        <taxon>Pseudomonas</taxon>
    </lineage>
</organism>